<dbReference type="STRING" id="698762.SAMN00808754_2258"/>
<dbReference type="CDD" id="cd18692">
    <property type="entry name" value="PIN_VapC-like"/>
    <property type="match status" value="1"/>
</dbReference>
<dbReference type="OrthoDB" id="13900at2"/>
<organism evidence="2 3">
    <name type="scientific">Thermanaeromonas toyohensis ToBE</name>
    <dbReference type="NCBI Taxonomy" id="698762"/>
    <lineage>
        <taxon>Bacteria</taxon>
        <taxon>Bacillati</taxon>
        <taxon>Bacillota</taxon>
        <taxon>Clostridia</taxon>
        <taxon>Neomoorellales</taxon>
        <taxon>Neomoorellaceae</taxon>
        <taxon>Thermanaeromonas</taxon>
    </lineage>
</organism>
<dbReference type="AlphaFoldDB" id="A0A1W1VYW2"/>
<proteinExistence type="predicted"/>
<dbReference type="Gene3D" id="3.40.50.1010">
    <property type="entry name" value="5'-nuclease"/>
    <property type="match status" value="1"/>
</dbReference>
<dbReference type="Proteomes" id="UP000192569">
    <property type="component" value="Chromosome I"/>
</dbReference>
<accession>A0A1W1VYW2</accession>
<feature type="domain" description="PIN" evidence="1">
    <location>
        <begin position="10"/>
        <end position="127"/>
    </location>
</feature>
<evidence type="ECO:0000259" key="1">
    <source>
        <dbReference type="Pfam" id="PF01850"/>
    </source>
</evidence>
<sequence length="144" mass="16362">MSGKNSERQFVDTNVLVYAHDTSAGEKHARAKALVTELWQSGNGCLSVQVLQEFYVTVTQKVRKPLSPETASRIIEYLSNWRVHTPDADDVLEAIRIHQRYAISFWDAMIIRSAEALDCRVVWSEDLNPGQYYGEVKVVNPFSC</sequence>
<evidence type="ECO:0000313" key="2">
    <source>
        <dbReference type="EMBL" id="SMB98301.1"/>
    </source>
</evidence>
<dbReference type="InterPro" id="IPR002716">
    <property type="entry name" value="PIN_dom"/>
</dbReference>
<dbReference type="SUPFAM" id="SSF88723">
    <property type="entry name" value="PIN domain-like"/>
    <property type="match status" value="1"/>
</dbReference>
<keyword evidence="3" id="KW-1185">Reference proteome</keyword>
<dbReference type="EMBL" id="LT838272">
    <property type="protein sequence ID" value="SMB98301.1"/>
    <property type="molecule type" value="Genomic_DNA"/>
</dbReference>
<name>A0A1W1VYW2_9FIRM</name>
<dbReference type="RefSeq" id="WP_084665813.1">
    <property type="nucleotide sequence ID" value="NZ_LT838272.1"/>
</dbReference>
<protein>
    <submittedName>
        <fullName evidence="2">Predicted nucleic acid-binding protein, contains PIN domain</fullName>
    </submittedName>
</protein>
<dbReference type="Pfam" id="PF01850">
    <property type="entry name" value="PIN"/>
    <property type="match status" value="1"/>
</dbReference>
<evidence type="ECO:0000313" key="3">
    <source>
        <dbReference type="Proteomes" id="UP000192569"/>
    </source>
</evidence>
<dbReference type="InterPro" id="IPR029060">
    <property type="entry name" value="PIN-like_dom_sf"/>
</dbReference>
<reference evidence="2 3" key="1">
    <citation type="submission" date="2017-04" db="EMBL/GenBank/DDBJ databases">
        <authorList>
            <person name="Afonso C.L."/>
            <person name="Miller P.J."/>
            <person name="Scott M.A."/>
            <person name="Spackman E."/>
            <person name="Goraichik I."/>
            <person name="Dimitrov K.M."/>
            <person name="Suarez D.L."/>
            <person name="Swayne D.E."/>
        </authorList>
    </citation>
    <scope>NUCLEOTIDE SEQUENCE [LARGE SCALE GENOMIC DNA]</scope>
    <source>
        <strain evidence="2 3">ToBE</strain>
    </source>
</reference>
<gene>
    <name evidence="2" type="ORF">SAMN00808754_2258</name>
</gene>